<keyword evidence="3" id="KW-1185">Reference proteome</keyword>
<dbReference type="EMBL" id="CAJHCQ010000010">
    <property type="protein sequence ID" value="CAD6544257.1"/>
    <property type="molecule type" value="Genomic_DNA"/>
</dbReference>
<feature type="transmembrane region" description="Helical" evidence="1">
    <location>
        <begin position="292"/>
        <end position="314"/>
    </location>
</feature>
<keyword evidence="1" id="KW-0812">Transmembrane</keyword>
<keyword evidence="1" id="KW-0472">Membrane</keyword>
<evidence type="ECO:0008006" key="4">
    <source>
        <dbReference type="Google" id="ProtNLM"/>
    </source>
</evidence>
<proteinExistence type="predicted"/>
<name>A0ABN7I0S1_9BURK</name>
<accession>A0ABN7I0S1</accession>
<feature type="transmembrane region" description="Helical" evidence="1">
    <location>
        <begin position="75"/>
        <end position="96"/>
    </location>
</feature>
<sequence length="379" mass="42638">MRLVDQICQNVWMTFRRCIGGEPVVPHGLAPSGMPHSGILPALALPESIKRKINRALMRREAISERYATRYRSGFLINFGLGVVAVAAAALPLVLPEEISHLYGWVCTVIEAACILCILFVYLVGREQSHAHGVSRARLHGRVHGAANRPLRAWLARRGLALNQAWRRKWVANRVLTEQLRYAGLLLALPGGPIDIQPLSGDFLHKRFTSPFIRWYEEIAERVPRTQASVHGVTQYCAYGIEVIDQQRAYHYINAARCERIHHRLHQIAFRCFLATIAICLAHFFWHSQWLSFFAVMFPTLAAACHGIASAGEFATLHQQSNEMCEELAVLREQLARICADGESDDAYLHNVIQAFYRLVSGEAAGWHVALRTKEIHAG</sequence>
<evidence type="ECO:0000313" key="2">
    <source>
        <dbReference type="EMBL" id="CAD6544257.1"/>
    </source>
</evidence>
<gene>
    <name evidence="2" type="ORF">LMG27952_04152</name>
</gene>
<dbReference type="RefSeq" id="WP_201697761.1">
    <property type="nucleotide sequence ID" value="NZ_CAJHCQ010000010.1"/>
</dbReference>
<keyword evidence="1" id="KW-1133">Transmembrane helix</keyword>
<comment type="caution">
    <text evidence="2">The sequence shown here is derived from an EMBL/GenBank/DDBJ whole genome shotgun (WGS) entry which is preliminary data.</text>
</comment>
<organism evidence="2 3">
    <name type="scientific">Paraburkholderia hiiakae</name>
    <dbReference type="NCBI Taxonomy" id="1081782"/>
    <lineage>
        <taxon>Bacteria</taxon>
        <taxon>Pseudomonadati</taxon>
        <taxon>Pseudomonadota</taxon>
        <taxon>Betaproteobacteria</taxon>
        <taxon>Burkholderiales</taxon>
        <taxon>Burkholderiaceae</taxon>
        <taxon>Paraburkholderia</taxon>
    </lineage>
</organism>
<reference evidence="2 3" key="1">
    <citation type="submission" date="2020-10" db="EMBL/GenBank/DDBJ databases">
        <authorList>
            <person name="Peeters C."/>
        </authorList>
    </citation>
    <scope>NUCLEOTIDE SEQUENCE [LARGE SCALE GENOMIC DNA]</scope>
    <source>
        <strain evidence="2 3">LMG 27952</strain>
    </source>
</reference>
<evidence type="ECO:0000256" key="1">
    <source>
        <dbReference type="SAM" id="Phobius"/>
    </source>
</evidence>
<feature type="transmembrane region" description="Helical" evidence="1">
    <location>
        <begin position="102"/>
        <end position="124"/>
    </location>
</feature>
<protein>
    <recommendedName>
        <fullName evidence="4">SMODS and SLOG-associating 2TM effector domain-containing protein</fullName>
    </recommendedName>
</protein>
<feature type="transmembrane region" description="Helical" evidence="1">
    <location>
        <begin position="268"/>
        <end position="286"/>
    </location>
</feature>
<evidence type="ECO:0000313" key="3">
    <source>
        <dbReference type="Proteomes" id="UP000656319"/>
    </source>
</evidence>
<dbReference type="Proteomes" id="UP000656319">
    <property type="component" value="Unassembled WGS sequence"/>
</dbReference>